<evidence type="ECO:0000313" key="1">
    <source>
        <dbReference type="EMBL" id="MDG4977432.1"/>
    </source>
</evidence>
<dbReference type="NCBIfam" id="TIGR03711">
    <property type="entry name" value="acc_sec_asp3"/>
    <property type="match status" value="1"/>
</dbReference>
<evidence type="ECO:0000313" key="2">
    <source>
        <dbReference type="Proteomes" id="UP001152598"/>
    </source>
</evidence>
<sequence length="151" mass="17271">MNFEVKWNEFVNKIFTHGSEIKYINNGRGVYFQNLYFSSGSIIVQWSSAPYYPVTRTGLQLPLLKRGNAYNLNVALDETPKGSLLIRVSYYDRSEELIGAEIISLNGGEFIYPHNAFSYTIELINTGVSSLFFDKLTISESRLKKETLHKI</sequence>
<dbReference type="GO" id="GO:0015031">
    <property type="term" value="P:protein transport"/>
    <property type="evidence" value="ECO:0007669"/>
    <property type="project" value="InterPro"/>
</dbReference>
<dbReference type="Pfam" id="PF15432">
    <property type="entry name" value="Sec-ASP3"/>
    <property type="match status" value="1"/>
</dbReference>
<dbReference type="EMBL" id="JAOWLV010000009">
    <property type="protein sequence ID" value="MDG4977432.1"/>
    <property type="molecule type" value="Genomic_DNA"/>
</dbReference>
<reference evidence="1" key="2">
    <citation type="journal article" date="2023" name="Food Microbiol.">
        <title>Evaluation of the fermentation potential of lactic acid bacteria isolated from herbs, fruits and vegetables as starter cultures in nut-based milk alternatives.</title>
        <authorList>
            <person name="Huang W."/>
            <person name="Dong A."/>
            <person name="Pham H.T."/>
            <person name="Zhou C."/>
            <person name="Huo Z."/>
            <person name="Watjen A.P."/>
            <person name="Prakash S."/>
            <person name="Bang-Berthelsen C.H."/>
            <person name="Turner M.S."/>
        </authorList>
    </citation>
    <scope>NUCLEOTIDE SEQUENCE</scope>
    <source>
        <strain evidence="1">54</strain>
    </source>
</reference>
<reference evidence="1" key="1">
    <citation type="submission" date="2022-10" db="EMBL/GenBank/DDBJ databases">
        <authorList>
            <person name="Turner M.S."/>
            <person name="Huang W."/>
        </authorList>
    </citation>
    <scope>NUCLEOTIDE SEQUENCE</scope>
    <source>
        <strain evidence="1">54</strain>
    </source>
</reference>
<comment type="caution">
    <text evidence="1">The sequence shown here is derived from an EMBL/GenBank/DDBJ whole genome shotgun (WGS) entry which is preliminary data.</text>
</comment>
<dbReference type="RefSeq" id="WP_278201233.1">
    <property type="nucleotide sequence ID" value="NZ_JAOWLT010000011.1"/>
</dbReference>
<gene>
    <name evidence="1" type="primary">asp3</name>
    <name evidence="1" type="ORF">OGZ50_11890</name>
</gene>
<accession>A0AAP4DV04</accession>
<dbReference type="AlphaFoldDB" id="A0AAP4DV04"/>
<name>A0AAP4DV04_9LACT</name>
<proteinExistence type="predicted"/>
<dbReference type="InterPro" id="IPR022259">
    <property type="entry name" value="Acessory_Sec_prot_Asp3"/>
</dbReference>
<dbReference type="Proteomes" id="UP001152598">
    <property type="component" value="Unassembled WGS sequence"/>
</dbReference>
<organism evidence="1 2">
    <name type="scientific">Lactococcus lactis</name>
    <dbReference type="NCBI Taxonomy" id="1358"/>
    <lineage>
        <taxon>Bacteria</taxon>
        <taxon>Bacillati</taxon>
        <taxon>Bacillota</taxon>
        <taxon>Bacilli</taxon>
        <taxon>Lactobacillales</taxon>
        <taxon>Streptococcaceae</taxon>
        <taxon>Lactococcus</taxon>
    </lineage>
</organism>
<protein>
    <submittedName>
        <fullName evidence="1">Accessory Sec system protein Asp3</fullName>
    </submittedName>
</protein>